<dbReference type="EMBL" id="SRLO01000941">
    <property type="protein sequence ID" value="TNN43852.1"/>
    <property type="molecule type" value="Genomic_DNA"/>
</dbReference>
<sequence length="85" mass="9312">MDSGFPDSSTDSVVPLVALTPWECRYSAVLVMVCSTALASLSEKNFCFRIRSSSSPPRMSSVTMNTCFPLSYTWDGETRISSTLT</sequence>
<gene>
    <name evidence="1" type="ORF">EYF80_045946</name>
</gene>
<dbReference type="Proteomes" id="UP000314294">
    <property type="component" value="Unassembled WGS sequence"/>
</dbReference>
<evidence type="ECO:0000313" key="2">
    <source>
        <dbReference type="Proteomes" id="UP000314294"/>
    </source>
</evidence>
<dbReference type="AlphaFoldDB" id="A0A4Z2FTZ7"/>
<protein>
    <submittedName>
        <fullName evidence="1">Uncharacterized protein</fullName>
    </submittedName>
</protein>
<reference evidence="1 2" key="1">
    <citation type="submission" date="2019-03" db="EMBL/GenBank/DDBJ databases">
        <title>First draft genome of Liparis tanakae, snailfish: a comprehensive survey of snailfish specific genes.</title>
        <authorList>
            <person name="Kim W."/>
            <person name="Song I."/>
            <person name="Jeong J.-H."/>
            <person name="Kim D."/>
            <person name="Kim S."/>
            <person name="Ryu S."/>
            <person name="Song J.Y."/>
            <person name="Lee S.K."/>
        </authorList>
    </citation>
    <scope>NUCLEOTIDE SEQUENCE [LARGE SCALE GENOMIC DNA]</scope>
    <source>
        <tissue evidence="1">Muscle</tissue>
    </source>
</reference>
<keyword evidence="2" id="KW-1185">Reference proteome</keyword>
<proteinExistence type="predicted"/>
<organism evidence="1 2">
    <name type="scientific">Liparis tanakae</name>
    <name type="common">Tanaka's snailfish</name>
    <dbReference type="NCBI Taxonomy" id="230148"/>
    <lineage>
        <taxon>Eukaryota</taxon>
        <taxon>Metazoa</taxon>
        <taxon>Chordata</taxon>
        <taxon>Craniata</taxon>
        <taxon>Vertebrata</taxon>
        <taxon>Euteleostomi</taxon>
        <taxon>Actinopterygii</taxon>
        <taxon>Neopterygii</taxon>
        <taxon>Teleostei</taxon>
        <taxon>Neoteleostei</taxon>
        <taxon>Acanthomorphata</taxon>
        <taxon>Eupercaria</taxon>
        <taxon>Perciformes</taxon>
        <taxon>Cottioidei</taxon>
        <taxon>Cottales</taxon>
        <taxon>Liparidae</taxon>
        <taxon>Liparis</taxon>
    </lineage>
</organism>
<name>A0A4Z2FTZ7_9TELE</name>
<comment type="caution">
    <text evidence="1">The sequence shown here is derived from an EMBL/GenBank/DDBJ whole genome shotgun (WGS) entry which is preliminary data.</text>
</comment>
<evidence type="ECO:0000313" key="1">
    <source>
        <dbReference type="EMBL" id="TNN43852.1"/>
    </source>
</evidence>
<accession>A0A4Z2FTZ7</accession>